<keyword evidence="3" id="KW-1185">Reference proteome</keyword>
<evidence type="ECO:0000313" key="3">
    <source>
        <dbReference type="Proteomes" id="UP000005317"/>
    </source>
</evidence>
<name>A0A656HJ88_THINJ</name>
<feature type="domain" description="RiboL-PSP-HEPN" evidence="1">
    <location>
        <begin position="10"/>
        <end position="155"/>
    </location>
</feature>
<evidence type="ECO:0000313" key="2">
    <source>
        <dbReference type="EMBL" id="EIJ36988.1"/>
    </source>
</evidence>
<reference evidence="3" key="1">
    <citation type="journal article" date="2011" name="Stand. Genomic Sci.">
        <title>Genome sequence of the filamentous, gliding Thiothrix nivea neotype strain (JP2(T)).</title>
        <authorList>
            <person name="Lapidus A."/>
            <person name="Nolan M."/>
            <person name="Lucas S."/>
            <person name="Glavina Del Rio T."/>
            <person name="Tice H."/>
            <person name="Cheng J.F."/>
            <person name="Tapia R."/>
            <person name="Han C."/>
            <person name="Goodwin L."/>
            <person name="Pitluck S."/>
            <person name="Liolios K."/>
            <person name="Pagani I."/>
            <person name="Ivanova N."/>
            <person name="Huntemann M."/>
            <person name="Mavromatis K."/>
            <person name="Mikhailova N."/>
            <person name="Pati A."/>
            <person name="Chen A."/>
            <person name="Palaniappan K."/>
            <person name="Land M."/>
            <person name="Brambilla E.M."/>
            <person name="Rohde M."/>
            <person name="Abt B."/>
            <person name="Verbarg S."/>
            <person name="Goker M."/>
            <person name="Bristow J."/>
            <person name="Eisen J.A."/>
            <person name="Markowitz V."/>
            <person name="Hugenholtz P."/>
            <person name="Kyrpides N.C."/>
            <person name="Klenk H.P."/>
            <person name="Woyke T."/>
        </authorList>
    </citation>
    <scope>NUCLEOTIDE SEQUENCE [LARGE SCALE GENOMIC DNA]</scope>
    <source>
        <strain evidence="3">ATCC 35100 / DSM 5205 / JP2</strain>
    </source>
</reference>
<dbReference type="RefSeq" id="WP_002710847.1">
    <property type="nucleotide sequence ID" value="NZ_JH651384.1"/>
</dbReference>
<organism evidence="2 3">
    <name type="scientific">Thiothrix nivea (strain ATCC 35100 / DSM 5205 / JP2)</name>
    <dbReference type="NCBI Taxonomy" id="870187"/>
    <lineage>
        <taxon>Bacteria</taxon>
        <taxon>Pseudomonadati</taxon>
        <taxon>Pseudomonadota</taxon>
        <taxon>Gammaproteobacteria</taxon>
        <taxon>Thiotrichales</taxon>
        <taxon>Thiotrichaceae</taxon>
        <taxon>Thiothrix</taxon>
    </lineage>
</organism>
<dbReference type="AlphaFoldDB" id="A0A656HJ88"/>
<accession>A0A656HJ88</accession>
<gene>
    <name evidence="2" type="ORF">Thini_4517</name>
</gene>
<evidence type="ECO:0000259" key="1">
    <source>
        <dbReference type="Pfam" id="PF18735"/>
    </source>
</evidence>
<dbReference type="Proteomes" id="UP000005317">
    <property type="component" value="Unassembled WGS sequence"/>
</dbReference>
<dbReference type="Pfam" id="PF18735">
    <property type="entry name" value="HEPN_RiboL-PSP"/>
    <property type="match status" value="1"/>
</dbReference>
<dbReference type="EMBL" id="JH651384">
    <property type="protein sequence ID" value="EIJ36988.1"/>
    <property type="molecule type" value="Genomic_DNA"/>
</dbReference>
<dbReference type="OrthoDB" id="8445054at2"/>
<protein>
    <recommendedName>
        <fullName evidence="1">RiboL-PSP-HEPN domain-containing protein</fullName>
    </recommendedName>
</protein>
<dbReference type="InterPro" id="IPR041519">
    <property type="entry name" value="HEPN_RiboL-PSP"/>
</dbReference>
<sequence>MKSRQLNSQYQKITQLIKNTGISCGDNIELQGHWGKYICILAAGFLENAISEVYIPLVNSSSSPTVSNFTQKILEKIQNPKSSKFIEIAQSFKKEWGEELELFLSDENNRKDAIDSIMRNRHLIAHGKNTSISVVQVKEFLDKSVEVIDYIETQCGYNNSS</sequence>
<proteinExistence type="predicted"/>